<evidence type="ECO:0008006" key="4">
    <source>
        <dbReference type="Google" id="ProtNLM"/>
    </source>
</evidence>
<keyword evidence="3" id="KW-1185">Reference proteome</keyword>
<organism evidence="2 3">
    <name type="scientific">Flavobacterium salmonis</name>
    <dbReference type="NCBI Taxonomy" id="2654844"/>
    <lineage>
        <taxon>Bacteria</taxon>
        <taxon>Pseudomonadati</taxon>
        <taxon>Bacteroidota</taxon>
        <taxon>Flavobacteriia</taxon>
        <taxon>Flavobacteriales</taxon>
        <taxon>Flavobacteriaceae</taxon>
        <taxon>Flavobacterium</taxon>
    </lineage>
</organism>
<proteinExistence type="predicted"/>
<accession>A0A6V6ZDE9</accession>
<comment type="caution">
    <text evidence="2">The sequence shown here is derived from an EMBL/GenBank/DDBJ whole genome shotgun (WGS) entry which is preliminary data.</text>
</comment>
<dbReference type="EMBL" id="CAIJDP010000095">
    <property type="protein sequence ID" value="CAD0009679.1"/>
    <property type="molecule type" value="Genomic_DNA"/>
</dbReference>
<dbReference type="AlphaFoldDB" id="A0A6V6ZDE9"/>
<evidence type="ECO:0000256" key="1">
    <source>
        <dbReference type="SAM" id="SignalP"/>
    </source>
</evidence>
<keyword evidence="1" id="KW-0732">Signal</keyword>
<reference evidence="2 3" key="1">
    <citation type="submission" date="2020-06" db="EMBL/GenBank/DDBJ databases">
        <authorList>
            <person name="Criscuolo A."/>
        </authorList>
    </citation>
    <scope>NUCLEOTIDE SEQUENCE [LARGE SCALE GENOMIC DNA]</scope>
    <source>
        <strain evidence="3">CIP 111411</strain>
    </source>
</reference>
<name>A0A6V6ZDE9_9FLAO</name>
<dbReference type="PROSITE" id="PS51257">
    <property type="entry name" value="PROKAR_LIPOPROTEIN"/>
    <property type="match status" value="1"/>
</dbReference>
<feature type="signal peptide" evidence="1">
    <location>
        <begin position="1"/>
        <end position="22"/>
    </location>
</feature>
<dbReference type="Proteomes" id="UP000530060">
    <property type="component" value="Unassembled WGS sequence"/>
</dbReference>
<gene>
    <name evidence="2" type="ORF">FLAT13_05056</name>
</gene>
<protein>
    <recommendedName>
        <fullName evidence="4">Lipoprotein</fullName>
    </recommendedName>
</protein>
<feature type="chain" id="PRO_5027558166" description="Lipoprotein" evidence="1">
    <location>
        <begin position="23"/>
        <end position="204"/>
    </location>
</feature>
<dbReference type="RefSeq" id="WP_180910944.1">
    <property type="nucleotide sequence ID" value="NZ_CAIJDP010000095.1"/>
</dbReference>
<evidence type="ECO:0000313" key="2">
    <source>
        <dbReference type="EMBL" id="CAD0009679.1"/>
    </source>
</evidence>
<evidence type="ECO:0000313" key="3">
    <source>
        <dbReference type="Proteomes" id="UP000530060"/>
    </source>
</evidence>
<sequence>MTRKFYSLLVLPLLLISCNTYSNKNLVFDNVLLLYSNSYNENTSYKILNINKTIYSEIKSVKGNEPTCEKIKSKILAYYSDYYIFHFEARKSTIKGFYEIKVGDEVKLIKEDVTMKFLTLKKYILSFYCKATKENPLLLKPASNSKKINIDFENTSFNCITIDGDWVKVRCNNNCEGCPNKKIFEGWIRWKKNGSIVLKLFYSC</sequence>